<dbReference type="OrthoDB" id="421226at2759"/>
<evidence type="ECO:0000313" key="3">
    <source>
        <dbReference type="EMBL" id="RKP23218.1"/>
    </source>
</evidence>
<protein>
    <recommendedName>
        <fullName evidence="2">F-box/LRR-repeat protein 15-like leucin rich repeat domain-containing protein</fullName>
    </recommendedName>
</protein>
<dbReference type="EMBL" id="KZ991204">
    <property type="protein sequence ID" value="RKP23218.1"/>
    <property type="molecule type" value="Genomic_DNA"/>
</dbReference>
<dbReference type="InterPro" id="IPR057207">
    <property type="entry name" value="FBXL15_LRR"/>
</dbReference>
<dbReference type="GO" id="GO:0031146">
    <property type="term" value="P:SCF-dependent proteasomal ubiquitin-dependent protein catabolic process"/>
    <property type="evidence" value="ECO:0007669"/>
    <property type="project" value="TreeGrafter"/>
</dbReference>
<proteinExistence type="predicted"/>
<sequence>MLPAELLAYVAAYSDQTMLPVLARASRAFRDATLPWLYYAPQLTSIQQFRQFAHGVPDVRGRWVHVVDLSLIAHRWQHLSEGESLPGRLPWRPRLQQLDICWTPIRDAALSPILYRCGANLRELSLSNCNITDVSVLAIAEWCRQIRKLDLSGTEVGDPGLLAVANACQELQWLSLSGCEMITDEAVVALRAGCARLRWLDLEGCYGIVFEASIYTTAESENDEASLPSIEDDADAGWHTEDEF</sequence>
<dbReference type="PROSITE" id="PS51450">
    <property type="entry name" value="LRR"/>
    <property type="match status" value="1"/>
</dbReference>
<feature type="compositionally biased region" description="Acidic residues" evidence="1">
    <location>
        <begin position="223"/>
        <end position="235"/>
    </location>
</feature>
<dbReference type="PANTHER" id="PTHR13318">
    <property type="entry name" value="PARTNER OF PAIRED, ISOFORM B-RELATED"/>
    <property type="match status" value="1"/>
</dbReference>
<dbReference type="InterPro" id="IPR001611">
    <property type="entry name" value="Leu-rich_rpt"/>
</dbReference>
<dbReference type="GO" id="GO:0019005">
    <property type="term" value="C:SCF ubiquitin ligase complex"/>
    <property type="evidence" value="ECO:0007669"/>
    <property type="project" value="TreeGrafter"/>
</dbReference>
<accession>A0A4P9YTZ6</accession>
<reference evidence="4" key="1">
    <citation type="journal article" date="2018" name="Nat. Microbiol.">
        <title>Leveraging single-cell genomics to expand the fungal tree of life.</title>
        <authorList>
            <person name="Ahrendt S.R."/>
            <person name="Quandt C.A."/>
            <person name="Ciobanu D."/>
            <person name="Clum A."/>
            <person name="Salamov A."/>
            <person name="Andreopoulos B."/>
            <person name="Cheng J.F."/>
            <person name="Woyke T."/>
            <person name="Pelin A."/>
            <person name="Henrissat B."/>
            <person name="Reynolds N.K."/>
            <person name="Benny G.L."/>
            <person name="Smith M.E."/>
            <person name="James T.Y."/>
            <person name="Grigoriev I.V."/>
        </authorList>
    </citation>
    <scope>NUCLEOTIDE SEQUENCE [LARGE SCALE GENOMIC DNA]</scope>
    <source>
        <strain evidence="4">Benny S71-1</strain>
    </source>
</reference>
<dbReference type="InterPro" id="IPR006553">
    <property type="entry name" value="Leu-rich_rpt_Cys-con_subtyp"/>
</dbReference>
<dbReference type="AlphaFoldDB" id="A0A4P9YTZ6"/>
<feature type="region of interest" description="Disordered" evidence="1">
    <location>
        <begin position="223"/>
        <end position="244"/>
    </location>
</feature>
<dbReference type="Proteomes" id="UP000278143">
    <property type="component" value="Unassembled WGS sequence"/>
</dbReference>
<dbReference type="SMART" id="SM00367">
    <property type="entry name" value="LRR_CC"/>
    <property type="match status" value="3"/>
</dbReference>
<organism evidence="3 4">
    <name type="scientific">Syncephalis pseudoplumigaleata</name>
    <dbReference type="NCBI Taxonomy" id="1712513"/>
    <lineage>
        <taxon>Eukaryota</taxon>
        <taxon>Fungi</taxon>
        <taxon>Fungi incertae sedis</taxon>
        <taxon>Zoopagomycota</taxon>
        <taxon>Zoopagomycotina</taxon>
        <taxon>Zoopagomycetes</taxon>
        <taxon>Zoopagales</taxon>
        <taxon>Piptocephalidaceae</taxon>
        <taxon>Syncephalis</taxon>
    </lineage>
</organism>
<name>A0A4P9YTZ6_9FUNG</name>
<dbReference type="Gene3D" id="3.80.10.10">
    <property type="entry name" value="Ribonuclease Inhibitor"/>
    <property type="match status" value="1"/>
</dbReference>
<dbReference type="InterPro" id="IPR032675">
    <property type="entry name" value="LRR_dom_sf"/>
</dbReference>
<evidence type="ECO:0000259" key="2">
    <source>
        <dbReference type="Pfam" id="PF25372"/>
    </source>
</evidence>
<gene>
    <name evidence="3" type="ORF">SYNPS1DRAFT_18958</name>
</gene>
<evidence type="ECO:0000256" key="1">
    <source>
        <dbReference type="SAM" id="MobiDB-lite"/>
    </source>
</evidence>
<dbReference type="Pfam" id="PF25372">
    <property type="entry name" value="DUF7885"/>
    <property type="match status" value="1"/>
</dbReference>
<keyword evidence="4" id="KW-1185">Reference proteome</keyword>
<feature type="domain" description="F-box/LRR-repeat protein 15-like leucin rich repeat" evidence="2">
    <location>
        <begin position="119"/>
        <end position="192"/>
    </location>
</feature>
<dbReference type="SUPFAM" id="SSF52047">
    <property type="entry name" value="RNI-like"/>
    <property type="match status" value="1"/>
</dbReference>
<evidence type="ECO:0000313" key="4">
    <source>
        <dbReference type="Proteomes" id="UP000278143"/>
    </source>
</evidence>